<evidence type="ECO:0000256" key="4">
    <source>
        <dbReference type="ARBA" id="ARBA00012783"/>
    </source>
</evidence>
<reference evidence="14 15" key="1">
    <citation type="submission" date="2022-04" db="EMBL/GenBank/DDBJ databases">
        <title>Mechanism of arsenic methylation and mitigation arsenic toxicity by Bacillus sp. LH14 from an Arsenic-Contaminated Paddy Soil.</title>
        <authorList>
            <person name="Wang D."/>
        </authorList>
    </citation>
    <scope>NUCLEOTIDE SEQUENCE [LARGE SCALE GENOMIC DNA]</scope>
    <source>
        <strain evidence="14 15">LH14</strain>
    </source>
</reference>
<dbReference type="Proteomes" id="UP000830639">
    <property type="component" value="Chromosome"/>
</dbReference>
<accession>A0ABY4JMY4</accession>
<evidence type="ECO:0000256" key="5">
    <source>
        <dbReference type="ARBA" id="ARBA00018266"/>
    </source>
</evidence>
<comment type="catalytic activity">
    <reaction evidence="11 12">
        <text>cytidine + H2O + H(+) = uridine + NH4(+)</text>
        <dbReference type="Rhea" id="RHEA:16069"/>
        <dbReference type="ChEBI" id="CHEBI:15377"/>
        <dbReference type="ChEBI" id="CHEBI:15378"/>
        <dbReference type="ChEBI" id="CHEBI:16704"/>
        <dbReference type="ChEBI" id="CHEBI:17562"/>
        <dbReference type="ChEBI" id="CHEBI:28938"/>
        <dbReference type="EC" id="3.5.4.5"/>
    </reaction>
</comment>
<dbReference type="GO" id="GO:0004126">
    <property type="term" value="F:cytidine deaminase activity"/>
    <property type="evidence" value="ECO:0007669"/>
    <property type="project" value="UniProtKB-EC"/>
</dbReference>
<proteinExistence type="inferred from homology"/>
<feature type="domain" description="CMP/dCMP-type deaminase" evidence="13">
    <location>
        <begin position="3"/>
        <end position="132"/>
    </location>
</feature>
<dbReference type="CDD" id="cd01283">
    <property type="entry name" value="cytidine_deaminase"/>
    <property type="match status" value="1"/>
</dbReference>
<dbReference type="InterPro" id="IPR002125">
    <property type="entry name" value="CMP_dCMP_dom"/>
</dbReference>
<evidence type="ECO:0000256" key="3">
    <source>
        <dbReference type="ARBA" id="ARBA00006576"/>
    </source>
</evidence>
<evidence type="ECO:0000256" key="7">
    <source>
        <dbReference type="ARBA" id="ARBA00022801"/>
    </source>
</evidence>
<gene>
    <name evidence="14" type="ORF">MY490_21240</name>
</gene>
<dbReference type="NCBIfam" id="NF004064">
    <property type="entry name" value="PRK05578.1"/>
    <property type="match status" value="1"/>
</dbReference>
<dbReference type="PANTHER" id="PTHR11644">
    <property type="entry name" value="CYTIDINE DEAMINASE"/>
    <property type="match status" value="1"/>
</dbReference>
<evidence type="ECO:0000259" key="13">
    <source>
        <dbReference type="PROSITE" id="PS51747"/>
    </source>
</evidence>
<comment type="similarity">
    <text evidence="3 12">Belongs to the cytidine and deoxycytidylate deaminase family.</text>
</comment>
<evidence type="ECO:0000256" key="10">
    <source>
        <dbReference type="ARBA" id="ARBA00049252"/>
    </source>
</evidence>
<evidence type="ECO:0000256" key="9">
    <source>
        <dbReference type="ARBA" id="ARBA00032005"/>
    </source>
</evidence>
<evidence type="ECO:0000256" key="6">
    <source>
        <dbReference type="ARBA" id="ARBA00022723"/>
    </source>
</evidence>
<comment type="function">
    <text evidence="2 12">This enzyme scavenges exogenous and endogenous cytidine and 2'-deoxycytidine for UMP synthesis.</text>
</comment>
<evidence type="ECO:0000256" key="2">
    <source>
        <dbReference type="ARBA" id="ARBA00003949"/>
    </source>
</evidence>
<comment type="catalytic activity">
    <reaction evidence="10 12">
        <text>2'-deoxycytidine + H2O + H(+) = 2'-deoxyuridine + NH4(+)</text>
        <dbReference type="Rhea" id="RHEA:13433"/>
        <dbReference type="ChEBI" id="CHEBI:15377"/>
        <dbReference type="ChEBI" id="CHEBI:15378"/>
        <dbReference type="ChEBI" id="CHEBI:15698"/>
        <dbReference type="ChEBI" id="CHEBI:16450"/>
        <dbReference type="ChEBI" id="CHEBI:28938"/>
        <dbReference type="EC" id="3.5.4.5"/>
    </reaction>
</comment>
<dbReference type="SUPFAM" id="SSF53927">
    <property type="entry name" value="Cytidine deaminase-like"/>
    <property type="match status" value="1"/>
</dbReference>
<dbReference type="PROSITE" id="PS00903">
    <property type="entry name" value="CYT_DCMP_DEAMINASES_1"/>
    <property type="match status" value="1"/>
</dbReference>
<dbReference type="InterPro" id="IPR050202">
    <property type="entry name" value="Cyt/Deoxycyt_deaminase"/>
</dbReference>
<dbReference type="InterPro" id="IPR006262">
    <property type="entry name" value="Cyt_deam_tetra"/>
</dbReference>
<dbReference type="PROSITE" id="PS51747">
    <property type="entry name" value="CYT_DCMP_DEAMINASES_2"/>
    <property type="match status" value="1"/>
</dbReference>
<protein>
    <recommendedName>
        <fullName evidence="5 12">Cytidine deaminase</fullName>
        <ecNumber evidence="4 12">3.5.4.5</ecNumber>
    </recommendedName>
    <alternativeName>
        <fullName evidence="9 12">Cytidine aminohydrolase</fullName>
    </alternativeName>
</protein>
<dbReference type="NCBIfam" id="TIGR01354">
    <property type="entry name" value="cyt_deam_tetra"/>
    <property type="match status" value="1"/>
</dbReference>
<evidence type="ECO:0000256" key="12">
    <source>
        <dbReference type="RuleBase" id="RU364006"/>
    </source>
</evidence>
<evidence type="ECO:0000256" key="11">
    <source>
        <dbReference type="ARBA" id="ARBA00049558"/>
    </source>
</evidence>
<dbReference type="RefSeq" id="WP_248267420.1">
    <property type="nucleotide sequence ID" value="NZ_CP096034.1"/>
</dbReference>
<evidence type="ECO:0000313" key="15">
    <source>
        <dbReference type="Proteomes" id="UP000830639"/>
    </source>
</evidence>
<dbReference type="Gene3D" id="3.40.140.10">
    <property type="entry name" value="Cytidine Deaminase, domain 2"/>
    <property type="match status" value="1"/>
</dbReference>
<evidence type="ECO:0000256" key="1">
    <source>
        <dbReference type="ARBA" id="ARBA00001947"/>
    </source>
</evidence>
<evidence type="ECO:0000313" key="14">
    <source>
        <dbReference type="EMBL" id="UPM54233.1"/>
    </source>
</evidence>
<sequence>MNTNTKSLINEALKARENAYAPYSKFKVGAAILLNNQTVYTGCNVENASYGLTNCAERTAIFSAIAAGNGSAKIESIAIVGDTEGPISPCGACRQVIAEFSDENTKVYLTNLKGDIAETTVKELLPGSFSSKDLQG</sequence>
<comment type="cofactor">
    <cofactor evidence="1 12">
        <name>Zn(2+)</name>
        <dbReference type="ChEBI" id="CHEBI:29105"/>
    </cofactor>
</comment>
<dbReference type="Pfam" id="PF00383">
    <property type="entry name" value="dCMP_cyt_deam_1"/>
    <property type="match status" value="1"/>
</dbReference>
<name>A0ABY4JMY4_9BACI</name>
<keyword evidence="15" id="KW-1185">Reference proteome</keyword>
<dbReference type="PANTHER" id="PTHR11644:SF2">
    <property type="entry name" value="CYTIDINE DEAMINASE"/>
    <property type="match status" value="1"/>
</dbReference>
<organism evidence="14 15">
    <name type="scientific">Gottfriedia acidiceleris</name>
    <dbReference type="NCBI Taxonomy" id="371036"/>
    <lineage>
        <taxon>Bacteria</taxon>
        <taxon>Bacillati</taxon>
        <taxon>Bacillota</taxon>
        <taxon>Bacilli</taxon>
        <taxon>Bacillales</taxon>
        <taxon>Bacillaceae</taxon>
        <taxon>Gottfriedia</taxon>
    </lineage>
</organism>
<evidence type="ECO:0000256" key="8">
    <source>
        <dbReference type="ARBA" id="ARBA00022833"/>
    </source>
</evidence>
<dbReference type="InterPro" id="IPR016193">
    <property type="entry name" value="Cytidine_deaminase-like"/>
</dbReference>
<dbReference type="InterPro" id="IPR016192">
    <property type="entry name" value="APOBEC/CMP_deaminase_Zn-bd"/>
</dbReference>
<keyword evidence="7 12" id="KW-0378">Hydrolase</keyword>
<dbReference type="EC" id="3.5.4.5" evidence="4 12"/>
<keyword evidence="6 12" id="KW-0479">Metal-binding</keyword>
<keyword evidence="8 12" id="KW-0862">Zinc</keyword>
<dbReference type="EMBL" id="CP096034">
    <property type="protein sequence ID" value="UPM54233.1"/>
    <property type="molecule type" value="Genomic_DNA"/>
</dbReference>